<keyword evidence="2" id="KW-1185">Reference proteome</keyword>
<sequence length="92" mass="10590">MNSKVVQFRVSEKAHKRLADCRVRLRSHTVKPNLDMILNAILENMTLADFDHYTKGLVSANNARSKLEKMFSEGRITQEQMDELIANLDKKS</sequence>
<name>A0A1C0U879_9GAMM</name>
<dbReference type="Proteomes" id="UP000093476">
    <property type="component" value="Unassembled WGS sequence"/>
</dbReference>
<dbReference type="PATRIC" id="fig|286156.4.peg.771"/>
<dbReference type="EMBL" id="LOMY01000026">
    <property type="protein sequence ID" value="OCQ54117.1"/>
    <property type="molecule type" value="Genomic_DNA"/>
</dbReference>
<comment type="caution">
    <text evidence="1">The sequence shown here is derived from an EMBL/GenBank/DDBJ whole genome shotgun (WGS) entry which is preliminary data.</text>
</comment>
<reference evidence="1 2" key="1">
    <citation type="submission" date="2015-12" db="EMBL/GenBank/DDBJ databases">
        <title>Genome comparisons provide insights into the role of secondary metabolites in the pathogenic phase of the Photorhabdus life cycle.</title>
        <authorList>
            <person name="Tobias N.J."/>
            <person name="Mishra B."/>
            <person name="Gupta D.K."/>
            <person name="Thines M."/>
            <person name="Stinear T.P."/>
            <person name="Bode H.B."/>
        </authorList>
    </citation>
    <scope>NUCLEOTIDE SEQUENCE [LARGE SCALE GENOMIC DNA]</scope>
    <source>
        <strain evidence="1 2">PB68.1</strain>
    </source>
</reference>
<organism evidence="1 2">
    <name type="scientific">Photorhabdus australis subsp. thailandensis</name>
    <dbReference type="NCBI Taxonomy" id="2805096"/>
    <lineage>
        <taxon>Bacteria</taxon>
        <taxon>Pseudomonadati</taxon>
        <taxon>Pseudomonadota</taxon>
        <taxon>Gammaproteobacteria</taxon>
        <taxon>Enterobacterales</taxon>
        <taxon>Morganellaceae</taxon>
        <taxon>Photorhabdus</taxon>
    </lineage>
</organism>
<evidence type="ECO:0000313" key="1">
    <source>
        <dbReference type="EMBL" id="OCQ54117.1"/>
    </source>
</evidence>
<proteinExistence type="predicted"/>
<evidence type="ECO:0000313" key="2">
    <source>
        <dbReference type="Proteomes" id="UP000093476"/>
    </source>
</evidence>
<dbReference type="RefSeq" id="WP_065822103.1">
    <property type="nucleotide sequence ID" value="NZ_CAWMQZ010000026.1"/>
</dbReference>
<gene>
    <name evidence="1" type="ORF">Ppb6_00667</name>
</gene>
<accession>A0A1C0U879</accession>
<protein>
    <submittedName>
        <fullName evidence="1">Uncharacterized protein</fullName>
    </submittedName>
</protein>
<dbReference type="AlphaFoldDB" id="A0A1C0U879"/>